<evidence type="ECO:0000256" key="3">
    <source>
        <dbReference type="ARBA" id="ARBA00022763"/>
    </source>
</evidence>
<evidence type="ECO:0000256" key="6">
    <source>
        <dbReference type="ARBA" id="ARBA00023125"/>
    </source>
</evidence>
<dbReference type="GO" id="GO:0003697">
    <property type="term" value="F:single-stranded DNA binding"/>
    <property type="evidence" value="ECO:0007669"/>
    <property type="project" value="InterPro"/>
</dbReference>
<dbReference type="AlphaFoldDB" id="A0A263D8J1"/>
<evidence type="ECO:0000256" key="7">
    <source>
        <dbReference type="ARBA" id="ARBA00023239"/>
    </source>
</evidence>
<evidence type="ECO:0000256" key="9">
    <source>
        <dbReference type="SAM" id="MobiDB-lite"/>
    </source>
</evidence>
<evidence type="ECO:0000256" key="2">
    <source>
        <dbReference type="ARBA" id="ARBA00022670"/>
    </source>
</evidence>
<feature type="region of interest" description="Disordered" evidence="9">
    <location>
        <begin position="251"/>
        <end position="277"/>
    </location>
</feature>
<keyword evidence="2 8" id="KW-0645">Protease</keyword>
<dbReference type="InterPro" id="IPR036590">
    <property type="entry name" value="SRAP-like"/>
</dbReference>
<keyword evidence="3" id="KW-0227">DNA damage</keyword>
<sequence>MCGRYAATKDPATLTAEFAALDETGGDAFRADHNVAPTKDVVTVVQRHPRDAEGRVLADEPATRTLRVMRWGLVPFWAKDPAMGSRMINARAESAAEKPAFRKALRARRCLVPADGWFEWRAGTNGTAGAAKKTPKQPYYMTPKDGSPLAMAGLWETWRDPRGEPDQAPLITFSVLTTDAVGQLQDVHHRMPLLLPRTYWDTWLDPDNAEVDELLTPPSLELADALELRPVSTLVNNVRNNGAELVERAEQAVPDLDPAAGAPDEAGQGALFGTPER</sequence>
<dbReference type="InterPro" id="IPR003738">
    <property type="entry name" value="SRAP"/>
</dbReference>
<evidence type="ECO:0000256" key="8">
    <source>
        <dbReference type="RuleBase" id="RU364100"/>
    </source>
</evidence>
<evidence type="ECO:0000256" key="1">
    <source>
        <dbReference type="ARBA" id="ARBA00008136"/>
    </source>
</evidence>
<dbReference type="SUPFAM" id="SSF143081">
    <property type="entry name" value="BB1717-like"/>
    <property type="match status" value="1"/>
</dbReference>
<dbReference type="Proteomes" id="UP000242444">
    <property type="component" value="Unassembled WGS sequence"/>
</dbReference>
<protein>
    <recommendedName>
        <fullName evidence="8">Abasic site processing protein</fullName>
        <ecNumber evidence="8">3.4.-.-</ecNumber>
    </recommendedName>
</protein>
<name>A0A263D8J1_9PSEU</name>
<evidence type="ECO:0000256" key="5">
    <source>
        <dbReference type="ARBA" id="ARBA00023124"/>
    </source>
</evidence>
<keyword evidence="4 8" id="KW-0378">Hydrolase</keyword>
<dbReference type="RefSeq" id="WP_094862222.1">
    <property type="nucleotide sequence ID" value="NZ_NKYE01000004.1"/>
</dbReference>
<keyword evidence="6" id="KW-0238">DNA-binding</keyword>
<dbReference type="FunCoup" id="A0A263D8J1">
    <property type="interactions" value="236"/>
</dbReference>
<reference evidence="10 11" key="1">
    <citation type="submission" date="2017-07" db="EMBL/GenBank/DDBJ databases">
        <title>Amycolatopsis antarcticus sp. nov., isolated from the surface of an Antarcticus brown macroalga.</title>
        <authorList>
            <person name="Wang J."/>
            <person name="Leiva S."/>
            <person name="Huang J."/>
            <person name="Huang Y."/>
        </authorList>
    </citation>
    <scope>NUCLEOTIDE SEQUENCE [LARGE SCALE GENOMIC DNA]</scope>
    <source>
        <strain evidence="10 11">AU-G6</strain>
    </source>
</reference>
<dbReference type="PANTHER" id="PTHR13604">
    <property type="entry name" value="DC12-RELATED"/>
    <property type="match status" value="1"/>
</dbReference>
<accession>A0A263D8J1</accession>
<dbReference type="EC" id="3.4.-.-" evidence="8"/>
<dbReference type="GO" id="GO:0016829">
    <property type="term" value="F:lyase activity"/>
    <property type="evidence" value="ECO:0007669"/>
    <property type="project" value="UniProtKB-KW"/>
</dbReference>
<dbReference type="Pfam" id="PF02586">
    <property type="entry name" value="SRAP"/>
    <property type="match status" value="1"/>
</dbReference>
<proteinExistence type="inferred from homology"/>
<dbReference type="EMBL" id="NKYE01000004">
    <property type="protein sequence ID" value="OZM73705.1"/>
    <property type="molecule type" value="Genomic_DNA"/>
</dbReference>
<evidence type="ECO:0000256" key="4">
    <source>
        <dbReference type="ARBA" id="ARBA00022801"/>
    </source>
</evidence>
<dbReference type="PANTHER" id="PTHR13604:SF0">
    <property type="entry name" value="ABASIC SITE PROCESSING PROTEIN HMCES"/>
    <property type="match status" value="1"/>
</dbReference>
<dbReference type="GO" id="GO:0006508">
    <property type="term" value="P:proteolysis"/>
    <property type="evidence" value="ECO:0007669"/>
    <property type="project" value="UniProtKB-KW"/>
</dbReference>
<comment type="caution">
    <text evidence="10">The sequence shown here is derived from an EMBL/GenBank/DDBJ whole genome shotgun (WGS) entry which is preliminary data.</text>
</comment>
<evidence type="ECO:0000313" key="11">
    <source>
        <dbReference type="Proteomes" id="UP000242444"/>
    </source>
</evidence>
<evidence type="ECO:0000313" key="10">
    <source>
        <dbReference type="EMBL" id="OZM73705.1"/>
    </source>
</evidence>
<keyword evidence="11" id="KW-1185">Reference proteome</keyword>
<gene>
    <name evidence="10" type="ORF">CFN78_09340</name>
</gene>
<dbReference type="InParanoid" id="A0A263D8J1"/>
<dbReference type="GO" id="GO:0008233">
    <property type="term" value="F:peptidase activity"/>
    <property type="evidence" value="ECO:0007669"/>
    <property type="project" value="UniProtKB-KW"/>
</dbReference>
<keyword evidence="5" id="KW-0190">Covalent protein-DNA linkage</keyword>
<dbReference type="OrthoDB" id="9782620at2"/>
<dbReference type="Gene3D" id="3.90.1680.10">
    <property type="entry name" value="SOS response associated peptidase-like"/>
    <property type="match status" value="1"/>
</dbReference>
<comment type="similarity">
    <text evidence="1 8">Belongs to the SOS response-associated peptidase family.</text>
</comment>
<organism evidence="10 11">
    <name type="scientific">Amycolatopsis antarctica</name>
    <dbReference type="NCBI Taxonomy" id="1854586"/>
    <lineage>
        <taxon>Bacteria</taxon>
        <taxon>Bacillati</taxon>
        <taxon>Actinomycetota</taxon>
        <taxon>Actinomycetes</taxon>
        <taxon>Pseudonocardiales</taxon>
        <taxon>Pseudonocardiaceae</taxon>
        <taxon>Amycolatopsis</taxon>
    </lineage>
</organism>
<keyword evidence="7" id="KW-0456">Lyase</keyword>
<dbReference type="GO" id="GO:0106300">
    <property type="term" value="P:protein-DNA covalent cross-linking repair"/>
    <property type="evidence" value="ECO:0007669"/>
    <property type="project" value="InterPro"/>
</dbReference>